<dbReference type="GO" id="GO:0003735">
    <property type="term" value="F:structural constituent of ribosome"/>
    <property type="evidence" value="ECO:0007669"/>
    <property type="project" value="InterPro"/>
</dbReference>
<dbReference type="EMBL" id="DSOK01000437">
    <property type="protein sequence ID" value="HEN16951.1"/>
    <property type="molecule type" value="Genomic_DNA"/>
</dbReference>
<dbReference type="PANTHER" id="PTHR33284:SF1">
    <property type="entry name" value="RIBOSOMAL PROTEIN L25_GLN-TRNA SYNTHETASE, ANTI-CODON-BINDING DOMAIN-CONTAINING PROTEIN"/>
    <property type="match status" value="1"/>
</dbReference>
<comment type="function">
    <text evidence="5">This is one of the proteins that binds to the 5S RNA in the ribosome where it forms part of the central protuberance.</text>
</comment>
<dbReference type="InterPro" id="IPR020930">
    <property type="entry name" value="Ribosomal_uL5_bac-type"/>
</dbReference>
<protein>
    <recommendedName>
        <fullName evidence="5">Large ribosomal subunit protein bL25</fullName>
    </recommendedName>
    <alternativeName>
        <fullName evidence="5">General stress protein CTC</fullName>
    </alternativeName>
</protein>
<keyword evidence="1 5" id="KW-0699">rRNA-binding</keyword>
<dbReference type="SUPFAM" id="SSF50715">
    <property type="entry name" value="Ribosomal protein L25-like"/>
    <property type="match status" value="1"/>
</dbReference>
<feature type="domain" description="Large ribosomal subunit protein bL25 beta" evidence="7">
    <location>
        <begin position="100"/>
        <end position="181"/>
    </location>
</feature>
<dbReference type="InterPro" id="IPR037121">
    <property type="entry name" value="Ribosomal_bL25_C"/>
</dbReference>
<dbReference type="GO" id="GO:0006412">
    <property type="term" value="P:translation"/>
    <property type="evidence" value="ECO:0007669"/>
    <property type="project" value="UniProtKB-UniRule"/>
</dbReference>
<keyword evidence="3 5" id="KW-0689">Ribosomal protein</keyword>
<dbReference type="HAMAP" id="MF_01334">
    <property type="entry name" value="Ribosomal_bL25_CTC"/>
    <property type="match status" value="1"/>
</dbReference>
<keyword evidence="4 5" id="KW-0687">Ribonucleoprotein</keyword>
<dbReference type="NCBIfam" id="TIGR00731">
    <property type="entry name" value="bL25_bact_ctc"/>
    <property type="match status" value="1"/>
</dbReference>
<evidence type="ECO:0000259" key="7">
    <source>
        <dbReference type="Pfam" id="PF14693"/>
    </source>
</evidence>
<dbReference type="InterPro" id="IPR001021">
    <property type="entry name" value="Ribosomal_bL25_long"/>
</dbReference>
<evidence type="ECO:0000256" key="1">
    <source>
        <dbReference type="ARBA" id="ARBA00022730"/>
    </source>
</evidence>
<dbReference type="AlphaFoldDB" id="A0A7C2NZA7"/>
<dbReference type="Gene3D" id="2.40.240.10">
    <property type="entry name" value="Ribosomal Protein L25, Chain P"/>
    <property type="match status" value="1"/>
</dbReference>
<dbReference type="InterPro" id="IPR011035">
    <property type="entry name" value="Ribosomal_bL25/Gln-tRNA_synth"/>
</dbReference>
<name>A0A7C2NZA7_9PLAN</name>
<keyword evidence="2 5" id="KW-0694">RNA-binding</keyword>
<dbReference type="GO" id="GO:0022625">
    <property type="term" value="C:cytosolic large ribosomal subunit"/>
    <property type="evidence" value="ECO:0007669"/>
    <property type="project" value="TreeGrafter"/>
</dbReference>
<evidence type="ECO:0000256" key="2">
    <source>
        <dbReference type="ARBA" id="ARBA00022884"/>
    </source>
</evidence>
<dbReference type="Pfam" id="PF01386">
    <property type="entry name" value="Ribosomal_L25p"/>
    <property type="match status" value="1"/>
</dbReference>
<evidence type="ECO:0000256" key="3">
    <source>
        <dbReference type="ARBA" id="ARBA00022980"/>
    </source>
</evidence>
<dbReference type="InterPro" id="IPR020057">
    <property type="entry name" value="Ribosomal_bL25_b-dom"/>
</dbReference>
<feature type="domain" description="Large ribosomal subunit protein bL25 L25" evidence="6">
    <location>
        <begin position="7"/>
        <end position="91"/>
    </location>
</feature>
<organism evidence="8">
    <name type="scientific">Schlesneria paludicola</name>
    <dbReference type="NCBI Taxonomy" id="360056"/>
    <lineage>
        <taxon>Bacteria</taxon>
        <taxon>Pseudomonadati</taxon>
        <taxon>Planctomycetota</taxon>
        <taxon>Planctomycetia</taxon>
        <taxon>Planctomycetales</taxon>
        <taxon>Planctomycetaceae</taxon>
        <taxon>Schlesneria</taxon>
    </lineage>
</organism>
<dbReference type="PANTHER" id="PTHR33284">
    <property type="entry name" value="RIBOSOMAL PROTEIN L25/GLN-TRNA SYNTHETASE, ANTI-CODON-BINDING DOMAIN-CONTAINING PROTEIN"/>
    <property type="match status" value="1"/>
</dbReference>
<comment type="similarity">
    <text evidence="5">Belongs to the bacterial ribosomal protein bL25 family. CTC subfamily.</text>
</comment>
<evidence type="ECO:0000256" key="4">
    <source>
        <dbReference type="ARBA" id="ARBA00023274"/>
    </source>
</evidence>
<dbReference type="Pfam" id="PF14693">
    <property type="entry name" value="Ribosomal_TL5_C"/>
    <property type="match status" value="1"/>
</dbReference>
<evidence type="ECO:0000313" key="8">
    <source>
        <dbReference type="EMBL" id="HEN16951.1"/>
    </source>
</evidence>
<dbReference type="InterPro" id="IPR020056">
    <property type="entry name" value="Rbsml_bL25/Gln-tRNA_synth_N"/>
</dbReference>
<sequence length="214" mass="23218">MSTEAKLVAEPRAERGSRACRRLRLRGLIPGNVYGHTDPAQPIVVKEDALRPILQAGVRVVDLNLEGKHDKALVRDVTYDAFGQQIEHFDLMRVDATERVTLNVPVVLKGTAPGAIGAGHVLEQPLHALTIDCLAYQIPDAITVRINTLEAGQAIHVRDVELPPDVHCHNPPDAIVVHVVTVHVAVETPVDAAAAATQPEVISKKPAEEKEKEK</sequence>
<dbReference type="Gene3D" id="2.170.120.20">
    <property type="entry name" value="Ribosomal protein L25, beta domain"/>
    <property type="match status" value="1"/>
</dbReference>
<reference evidence="8" key="1">
    <citation type="journal article" date="2020" name="mSystems">
        <title>Genome- and Community-Level Interaction Insights into Carbon Utilization and Element Cycling Functions of Hydrothermarchaeota in Hydrothermal Sediment.</title>
        <authorList>
            <person name="Zhou Z."/>
            <person name="Liu Y."/>
            <person name="Xu W."/>
            <person name="Pan J."/>
            <person name="Luo Z.H."/>
            <person name="Li M."/>
        </authorList>
    </citation>
    <scope>NUCLEOTIDE SEQUENCE [LARGE SCALE GENOMIC DNA]</scope>
    <source>
        <strain evidence="8">SpSt-339</strain>
    </source>
</reference>
<dbReference type="GO" id="GO:0008097">
    <property type="term" value="F:5S rRNA binding"/>
    <property type="evidence" value="ECO:0007669"/>
    <property type="project" value="InterPro"/>
</dbReference>
<proteinExistence type="inferred from homology"/>
<comment type="caution">
    <text evidence="8">The sequence shown here is derived from an EMBL/GenBank/DDBJ whole genome shotgun (WGS) entry which is preliminary data.</text>
</comment>
<accession>A0A7C2NZA7</accession>
<dbReference type="CDD" id="cd00495">
    <property type="entry name" value="Ribosomal_L25_TL5_CTC"/>
    <property type="match status" value="1"/>
</dbReference>
<gene>
    <name evidence="5" type="primary">rplY</name>
    <name evidence="5" type="synonym">ctc</name>
    <name evidence="8" type="ORF">ENQ76_15935</name>
</gene>
<dbReference type="InterPro" id="IPR029751">
    <property type="entry name" value="Ribosomal_L25_dom"/>
</dbReference>
<comment type="subunit">
    <text evidence="5">Part of the 50S ribosomal subunit; part of the 5S rRNA/L5/L18/L25 subcomplex. Contacts the 5S rRNA. Binds to the 5S rRNA independently of L5 and L18.</text>
</comment>
<evidence type="ECO:0000256" key="5">
    <source>
        <dbReference type="HAMAP-Rule" id="MF_01334"/>
    </source>
</evidence>
<evidence type="ECO:0000259" key="6">
    <source>
        <dbReference type="Pfam" id="PF01386"/>
    </source>
</evidence>